<keyword evidence="3 6" id="KW-0238">DNA-binding</keyword>
<name>A0A1H0FVA7_9HYPH</name>
<evidence type="ECO:0000256" key="3">
    <source>
        <dbReference type="ARBA" id="ARBA00023125"/>
    </source>
</evidence>
<feature type="domain" description="HTH lysR-type" evidence="5">
    <location>
        <begin position="8"/>
        <end position="59"/>
    </location>
</feature>
<dbReference type="GO" id="GO:0003677">
    <property type="term" value="F:DNA binding"/>
    <property type="evidence" value="ECO:0007669"/>
    <property type="project" value="UniProtKB-KW"/>
</dbReference>
<reference evidence="7" key="1">
    <citation type="submission" date="2016-10" db="EMBL/GenBank/DDBJ databases">
        <authorList>
            <person name="Varghese N."/>
            <person name="Submissions S."/>
        </authorList>
    </citation>
    <scope>NUCLEOTIDE SEQUENCE [LARGE SCALE GENOMIC DNA]</scope>
    <source>
        <strain evidence="7">BL47</strain>
    </source>
</reference>
<dbReference type="InterPro" id="IPR000847">
    <property type="entry name" value="LysR_HTH_N"/>
</dbReference>
<dbReference type="InterPro" id="IPR036388">
    <property type="entry name" value="WH-like_DNA-bd_sf"/>
</dbReference>
<dbReference type="Gene3D" id="1.10.10.10">
    <property type="entry name" value="Winged helix-like DNA-binding domain superfamily/Winged helix DNA-binding domain"/>
    <property type="match status" value="1"/>
</dbReference>
<dbReference type="Proteomes" id="UP000198704">
    <property type="component" value="Unassembled WGS sequence"/>
</dbReference>
<sequence>MSSLERYRAFVEIVDRGSLTAAARHLGISLQSVSRALSGLEGDLGVELVRRTTRRLQPTAAGLAFQARIKAALTDIEHACTEIGRDSARVAGTLRVGAPGLFAPRYVVPACVAFLELYPGLEIELVLSDALANLVDDRLDVAIRIGDPGPPQLKIRPLAQLRRVMFAAPDYLARRGVPQRPEDLAVHVCVVRTFGPEGDSWPVVIDGRPAHVPVRGTLRCNDATAANAAVAAGAGLGLAPLWQIQGDLDRGRLTIVLAEFEPPPILVQAVWLGAAGTPPRTRLFVEALARHLASEGLRTSRSSGLS</sequence>
<dbReference type="InterPro" id="IPR005119">
    <property type="entry name" value="LysR_subst-bd"/>
</dbReference>
<dbReference type="InterPro" id="IPR058163">
    <property type="entry name" value="LysR-type_TF_proteobact-type"/>
</dbReference>
<dbReference type="Pfam" id="PF03466">
    <property type="entry name" value="LysR_substrate"/>
    <property type="match status" value="1"/>
</dbReference>
<evidence type="ECO:0000256" key="1">
    <source>
        <dbReference type="ARBA" id="ARBA00009437"/>
    </source>
</evidence>
<dbReference type="STRING" id="582672.SAMN05216360_113109"/>
<dbReference type="Pfam" id="PF00126">
    <property type="entry name" value="HTH_1"/>
    <property type="match status" value="1"/>
</dbReference>
<dbReference type="InterPro" id="IPR036390">
    <property type="entry name" value="WH_DNA-bd_sf"/>
</dbReference>
<proteinExistence type="inferred from homology"/>
<dbReference type="GO" id="GO:0003700">
    <property type="term" value="F:DNA-binding transcription factor activity"/>
    <property type="evidence" value="ECO:0007669"/>
    <property type="project" value="InterPro"/>
</dbReference>
<evidence type="ECO:0000259" key="5">
    <source>
        <dbReference type="PROSITE" id="PS50931"/>
    </source>
</evidence>
<organism evidence="6 7">
    <name type="scientific">Methylobacterium phyllostachyos</name>
    <dbReference type="NCBI Taxonomy" id="582672"/>
    <lineage>
        <taxon>Bacteria</taxon>
        <taxon>Pseudomonadati</taxon>
        <taxon>Pseudomonadota</taxon>
        <taxon>Alphaproteobacteria</taxon>
        <taxon>Hyphomicrobiales</taxon>
        <taxon>Methylobacteriaceae</taxon>
        <taxon>Methylobacterium</taxon>
    </lineage>
</organism>
<comment type="similarity">
    <text evidence="1">Belongs to the LysR transcriptional regulatory family.</text>
</comment>
<dbReference type="PANTHER" id="PTHR30537">
    <property type="entry name" value="HTH-TYPE TRANSCRIPTIONAL REGULATOR"/>
    <property type="match status" value="1"/>
</dbReference>
<dbReference type="PANTHER" id="PTHR30537:SF5">
    <property type="entry name" value="HTH-TYPE TRANSCRIPTIONAL ACTIVATOR TTDR-RELATED"/>
    <property type="match status" value="1"/>
</dbReference>
<protein>
    <submittedName>
        <fullName evidence="6">DNA-binding transcriptional regulator, LysR family</fullName>
    </submittedName>
</protein>
<dbReference type="EMBL" id="FNHS01000013">
    <property type="protein sequence ID" value="SDN98419.1"/>
    <property type="molecule type" value="Genomic_DNA"/>
</dbReference>
<keyword evidence="2" id="KW-0805">Transcription regulation</keyword>
<evidence type="ECO:0000256" key="2">
    <source>
        <dbReference type="ARBA" id="ARBA00023015"/>
    </source>
</evidence>
<dbReference type="OrthoDB" id="9786526at2"/>
<evidence type="ECO:0000313" key="6">
    <source>
        <dbReference type="EMBL" id="SDN98419.1"/>
    </source>
</evidence>
<keyword evidence="4" id="KW-0804">Transcription</keyword>
<evidence type="ECO:0000256" key="4">
    <source>
        <dbReference type="ARBA" id="ARBA00023163"/>
    </source>
</evidence>
<dbReference type="SUPFAM" id="SSF53850">
    <property type="entry name" value="Periplasmic binding protein-like II"/>
    <property type="match status" value="1"/>
</dbReference>
<evidence type="ECO:0000313" key="7">
    <source>
        <dbReference type="Proteomes" id="UP000198704"/>
    </source>
</evidence>
<dbReference type="RefSeq" id="WP_091719116.1">
    <property type="nucleotide sequence ID" value="NZ_FNHS01000013.1"/>
</dbReference>
<dbReference type="CDD" id="cd08422">
    <property type="entry name" value="PBP2_CrgA_like"/>
    <property type="match status" value="1"/>
</dbReference>
<accession>A0A1H0FVA7</accession>
<dbReference type="PROSITE" id="PS50931">
    <property type="entry name" value="HTH_LYSR"/>
    <property type="match status" value="1"/>
</dbReference>
<dbReference type="SUPFAM" id="SSF46785">
    <property type="entry name" value="Winged helix' DNA-binding domain"/>
    <property type="match status" value="1"/>
</dbReference>
<gene>
    <name evidence="6" type="ORF">SAMN05216360_113109</name>
</gene>
<dbReference type="Gene3D" id="3.40.190.290">
    <property type="match status" value="1"/>
</dbReference>
<keyword evidence="7" id="KW-1185">Reference proteome</keyword>
<dbReference type="AlphaFoldDB" id="A0A1H0FVA7"/>